<reference evidence="2 3" key="1">
    <citation type="journal article" date="2019" name="Sci. Rep.">
        <title>Evolutionary mechanism leading to the multi-cagA genotype in Helicobacter pylori.</title>
        <authorList>
            <person name="Su H."/>
            <person name="Tissera K."/>
            <person name="Jang S."/>
            <person name="Choi Y.H."/>
            <person name="Kim A."/>
            <person name="Cho Y.J."/>
            <person name="Li M."/>
            <person name="Gunawardhana N."/>
            <person name="Merrell D.S."/>
            <person name="Ge L."/>
            <person name="Cha J.H."/>
        </authorList>
    </citation>
    <scope>NUCLEOTIDE SEQUENCE [LARGE SCALE GENOMIC DNA]</scope>
    <source>
        <strain evidence="2 3">B140</strain>
    </source>
</reference>
<gene>
    <name evidence="2" type="ORF">CV728_08050</name>
</gene>
<evidence type="ECO:0000313" key="3">
    <source>
        <dbReference type="Proteomes" id="UP000320851"/>
    </source>
</evidence>
<feature type="transmembrane region" description="Helical" evidence="1">
    <location>
        <begin position="6"/>
        <end position="23"/>
    </location>
</feature>
<dbReference type="AlphaFoldDB" id="A0A518YHZ9"/>
<protein>
    <submittedName>
        <fullName evidence="2">Uncharacterized protein</fullName>
    </submittedName>
</protein>
<dbReference type="EMBL" id="CP024948">
    <property type="protein sequence ID" value="QDY61388.1"/>
    <property type="molecule type" value="Genomic_DNA"/>
</dbReference>
<name>A0A518YHZ9_HELPX</name>
<evidence type="ECO:0000256" key="1">
    <source>
        <dbReference type="SAM" id="Phobius"/>
    </source>
</evidence>
<keyword evidence="1" id="KW-0472">Membrane</keyword>
<keyword evidence="1" id="KW-0812">Transmembrane</keyword>
<keyword evidence="1" id="KW-1133">Transmembrane helix</keyword>
<organism evidence="2 3">
    <name type="scientific">Helicobacter pylori</name>
    <name type="common">Campylobacter pylori</name>
    <dbReference type="NCBI Taxonomy" id="210"/>
    <lineage>
        <taxon>Bacteria</taxon>
        <taxon>Pseudomonadati</taxon>
        <taxon>Campylobacterota</taxon>
        <taxon>Epsilonproteobacteria</taxon>
        <taxon>Campylobacterales</taxon>
        <taxon>Helicobacteraceae</taxon>
        <taxon>Helicobacter</taxon>
    </lineage>
</organism>
<accession>A0A518YHZ9</accession>
<proteinExistence type="predicted"/>
<sequence length="79" mass="9268">MFGMNALVPLGTIFKLYLTLFFTSGMKRLHSMRYFGYHSWREIINTSTNMIIFSLTPLNKVSLFIQFANNDYSLNRTCE</sequence>
<evidence type="ECO:0000313" key="2">
    <source>
        <dbReference type="EMBL" id="QDY61388.1"/>
    </source>
</evidence>
<dbReference type="Proteomes" id="UP000320851">
    <property type="component" value="Chromosome"/>
</dbReference>